<dbReference type="InterPro" id="IPR050743">
    <property type="entry name" value="2-oxoacid_DH_E2_comp"/>
</dbReference>
<proteinExistence type="predicted"/>
<evidence type="ECO:0000313" key="5">
    <source>
        <dbReference type="Proteomes" id="UP000053766"/>
    </source>
</evidence>
<dbReference type="AlphaFoldDB" id="A0A0D8X9G0"/>
<dbReference type="SUPFAM" id="SSF51230">
    <property type="entry name" value="Single hybrid motif"/>
    <property type="match status" value="1"/>
</dbReference>
<evidence type="ECO:0000256" key="2">
    <source>
        <dbReference type="ARBA" id="ARBA00022679"/>
    </source>
</evidence>
<evidence type="ECO:0008006" key="6">
    <source>
        <dbReference type="Google" id="ProtNLM"/>
    </source>
</evidence>
<dbReference type="OrthoDB" id="5876991at2759"/>
<dbReference type="PANTHER" id="PTHR43178:SF5">
    <property type="entry name" value="LIPOAMIDE ACYLTRANSFERASE COMPONENT OF BRANCHED-CHAIN ALPHA-KETO ACID DEHYDROGENASE COMPLEX, MITOCHONDRIAL"/>
    <property type="match status" value="1"/>
</dbReference>
<evidence type="ECO:0000256" key="3">
    <source>
        <dbReference type="ARBA" id="ARBA00023315"/>
    </source>
</evidence>
<reference evidence="5" key="2">
    <citation type="journal article" date="2016" name="Sci. Rep.">
        <title>Dictyocaulus viviparus genome, variome and transcriptome elucidate lungworm biology and support future intervention.</title>
        <authorList>
            <person name="McNulty S.N."/>
            <person name="Strube C."/>
            <person name="Rosa B.A."/>
            <person name="Martin J.C."/>
            <person name="Tyagi R."/>
            <person name="Choi Y.J."/>
            <person name="Wang Q."/>
            <person name="Hallsworth Pepin K."/>
            <person name="Zhang X."/>
            <person name="Ozersky P."/>
            <person name="Wilson R.K."/>
            <person name="Sternberg P.W."/>
            <person name="Gasser R.B."/>
            <person name="Mitreva M."/>
        </authorList>
    </citation>
    <scope>NUCLEOTIDE SEQUENCE [LARGE SCALE GENOMIC DNA]</scope>
    <source>
        <strain evidence="5">HannoverDv2000</strain>
    </source>
</reference>
<name>A0A0D8X9G0_DICVI</name>
<reference evidence="4 5" key="1">
    <citation type="submission" date="2013-11" db="EMBL/GenBank/DDBJ databases">
        <title>Draft genome of the bovine lungworm Dictyocaulus viviparus.</title>
        <authorList>
            <person name="Mitreva M."/>
        </authorList>
    </citation>
    <scope>NUCLEOTIDE SEQUENCE [LARGE SCALE GENOMIC DNA]</scope>
    <source>
        <strain evidence="4 5">HannoverDv2000</strain>
    </source>
</reference>
<comment type="cofactor">
    <cofactor evidence="1">
        <name>(R)-lipoate</name>
        <dbReference type="ChEBI" id="CHEBI:83088"/>
    </cofactor>
</comment>
<dbReference type="PANTHER" id="PTHR43178">
    <property type="entry name" value="DIHYDROLIPOAMIDE ACETYLTRANSFERASE COMPONENT OF PYRUVATE DEHYDROGENASE COMPLEX"/>
    <property type="match status" value="1"/>
</dbReference>
<dbReference type="InterPro" id="IPR011053">
    <property type="entry name" value="Single_hybrid_motif"/>
</dbReference>
<dbReference type="STRING" id="29172.A0A0D8X9G0"/>
<keyword evidence="3" id="KW-0012">Acyltransferase</keyword>
<dbReference type="GO" id="GO:0031405">
    <property type="term" value="F:lipoic acid binding"/>
    <property type="evidence" value="ECO:0007669"/>
    <property type="project" value="TreeGrafter"/>
</dbReference>
<dbReference type="GO" id="GO:0005739">
    <property type="term" value="C:mitochondrion"/>
    <property type="evidence" value="ECO:0007669"/>
    <property type="project" value="TreeGrafter"/>
</dbReference>
<gene>
    <name evidence="4" type="ORF">DICVIV_12832</name>
</gene>
<evidence type="ECO:0000256" key="1">
    <source>
        <dbReference type="ARBA" id="ARBA00001938"/>
    </source>
</evidence>
<keyword evidence="2" id="KW-0808">Transferase</keyword>
<evidence type="ECO:0000313" key="4">
    <source>
        <dbReference type="EMBL" id="KJH41193.1"/>
    </source>
</evidence>
<sequence length="167" mass="18793">MYEIKNMLVARFLRLPRKVSNLSNIRSVYLSCAYFFPTIQFKLSDIGEGIAEVQIKEWYVEVGDKAVHHAQLVCFFSNFNVNDIARVGQPLIDLEVPDETKEEVATTQQKKASSQSISKTCAADGSVIQFKLTDIGEGIAEVQLKEWQSDKAAVTITSRYEGIVRKL</sequence>
<dbReference type="Gene3D" id="2.40.50.100">
    <property type="match status" value="1"/>
</dbReference>
<organism evidence="4 5">
    <name type="scientific">Dictyocaulus viviparus</name>
    <name type="common">Bovine lungworm</name>
    <dbReference type="NCBI Taxonomy" id="29172"/>
    <lineage>
        <taxon>Eukaryota</taxon>
        <taxon>Metazoa</taxon>
        <taxon>Ecdysozoa</taxon>
        <taxon>Nematoda</taxon>
        <taxon>Chromadorea</taxon>
        <taxon>Rhabditida</taxon>
        <taxon>Rhabditina</taxon>
        <taxon>Rhabditomorpha</taxon>
        <taxon>Strongyloidea</taxon>
        <taxon>Metastrongylidae</taxon>
        <taxon>Dictyocaulus</taxon>
    </lineage>
</organism>
<protein>
    <recommendedName>
        <fullName evidence="6">Lipoyl-binding domain-containing protein</fullName>
    </recommendedName>
</protein>
<dbReference type="Proteomes" id="UP000053766">
    <property type="component" value="Unassembled WGS sequence"/>
</dbReference>
<accession>A0A0D8X9G0</accession>
<dbReference type="GO" id="GO:0016407">
    <property type="term" value="F:acetyltransferase activity"/>
    <property type="evidence" value="ECO:0007669"/>
    <property type="project" value="TreeGrafter"/>
</dbReference>
<keyword evidence="5" id="KW-1185">Reference proteome</keyword>
<dbReference type="EMBL" id="KN716882">
    <property type="protein sequence ID" value="KJH41193.1"/>
    <property type="molecule type" value="Genomic_DNA"/>
</dbReference>